<dbReference type="PANTHER" id="PTHR10024">
    <property type="entry name" value="SYNAPTOTAGMIN"/>
    <property type="match status" value="1"/>
</dbReference>
<dbReference type="GO" id="GO:0005886">
    <property type="term" value="C:plasma membrane"/>
    <property type="evidence" value="ECO:0007669"/>
    <property type="project" value="TreeGrafter"/>
</dbReference>
<reference evidence="1" key="1">
    <citation type="submission" date="2020-10" db="EMBL/GenBank/DDBJ databases">
        <authorList>
            <person name="Kikuchi T."/>
        </authorList>
    </citation>
    <scope>NUCLEOTIDE SEQUENCE</scope>
    <source>
        <strain evidence="1">NKZ352</strain>
    </source>
</reference>
<dbReference type="GO" id="GO:0048791">
    <property type="term" value="P:calcium ion-regulated exocytosis of neurotransmitter"/>
    <property type="evidence" value="ECO:0007669"/>
    <property type="project" value="TreeGrafter"/>
</dbReference>
<comment type="caution">
    <text evidence="1">The sequence shown here is derived from an EMBL/GenBank/DDBJ whole genome shotgun (WGS) entry which is preliminary data.</text>
</comment>
<dbReference type="SUPFAM" id="SSF49562">
    <property type="entry name" value="C2 domain (Calcium/lipid-binding domain, CaLB)"/>
    <property type="match status" value="1"/>
</dbReference>
<dbReference type="GO" id="GO:0000149">
    <property type="term" value="F:SNARE binding"/>
    <property type="evidence" value="ECO:0007669"/>
    <property type="project" value="TreeGrafter"/>
</dbReference>
<dbReference type="OrthoDB" id="67700at2759"/>
<dbReference type="PANTHER" id="PTHR10024:SF364">
    <property type="entry name" value="C2 DOMAIN-CONTAINING PROTEIN"/>
    <property type="match status" value="1"/>
</dbReference>
<dbReference type="GO" id="GO:0005544">
    <property type="term" value="F:calcium-dependent phospholipid binding"/>
    <property type="evidence" value="ECO:0007669"/>
    <property type="project" value="TreeGrafter"/>
</dbReference>
<keyword evidence="2" id="KW-1185">Reference proteome</keyword>
<proteinExistence type="predicted"/>
<dbReference type="GO" id="GO:0030276">
    <property type="term" value="F:clathrin binding"/>
    <property type="evidence" value="ECO:0007669"/>
    <property type="project" value="TreeGrafter"/>
</dbReference>
<dbReference type="AlphaFoldDB" id="A0A8S1HD76"/>
<dbReference type="GO" id="GO:0070382">
    <property type="term" value="C:exocytic vesicle"/>
    <property type="evidence" value="ECO:0007669"/>
    <property type="project" value="TreeGrafter"/>
</dbReference>
<dbReference type="GO" id="GO:0006906">
    <property type="term" value="P:vesicle fusion"/>
    <property type="evidence" value="ECO:0007669"/>
    <property type="project" value="TreeGrafter"/>
</dbReference>
<dbReference type="Gene3D" id="2.60.40.150">
    <property type="entry name" value="C2 domain"/>
    <property type="match status" value="1"/>
</dbReference>
<dbReference type="GO" id="GO:0098793">
    <property type="term" value="C:presynapse"/>
    <property type="evidence" value="ECO:0007669"/>
    <property type="project" value="GOC"/>
</dbReference>
<protein>
    <submittedName>
        <fullName evidence="1">Uncharacterized protein</fullName>
    </submittedName>
</protein>
<dbReference type="GO" id="GO:0030424">
    <property type="term" value="C:axon"/>
    <property type="evidence" value="ECO:0007669"/>
    <property type="project" value="TreeGrafter"/>
</dbReference>
<dbReference type="GO" id="GO:0005509">
    <property type="term" value="F:calcium ion binding"/>
    <property type="evidence" value="ECO:0007669"/>
    <property type="project" value="TreeGrafter"/>
</dbReference>
<sequence>MEREISIISQAEAAQPKLVIALEYVEIEEAFNFYIRKVEQCQIYPSLIPRWSRAVMHVVKGISRRSWMGRKRVILWEEIAAQSPEMFSTLSVHRCETTLFNEYFTSYVKKSEFNSTLLRVQFCDVDKEDNNVVVGELDYWIDSNPISQFTQFEMALPAFAPDLGEIDISLVYLPTAQRLVVNSCSATNLKLDDECRQIYIRASLFVDSKVLEVHKTERRGKCARATKDDGLLFTKKMVFDLDRLDLLDSLLLIHAVQMIKDKNGLERKRVIGRVVVSPEAGDQWKKMLETPRSQISQLYRLSPPLVKCAYNE</sequence>
<dbReference type="Proteomes" id="UP000835052">
    <property type="component" value="Unassembled WGS sequence"/>
</dbReference>
<evidence type="ECO:0000313" key="2">
    <source>
        <dbReference type="Proteomes" id="UP000835052"/>
    </source>
</evidence>
<dbReference type="GO" id="GO:0001786">
    <property type="term" value="F:phosphatidylserine binding"/>
    <property type="evidence" value="ECO:0007669"/>
    <property type="project" value="TreeGrafter"/>
</dbReference>
<name>A0A8S1HD76_9PELO</name>
<dbReference type="EMBL" id="CAJGYM010000027">
    <property type="protein sequence ID" value="CAD6192411.1"/>
    <property type="molecule type" value="Genomic_DNA"/>
</dbReference>
<evidence type="ECO:0000313" key="1">
    <source>
        <dbReference type="EMBL" id="CAD6192411.1"/>
    </source>
</evidence>
<dbReference type="InterPro" id="IPR035892">
    <property type="entry name" value="C2_domain_sf"/>
</dbReference>
<gene>
    <name evidence="1" type="ORF">CAUJ_LOCUS8330</name>
</gene>
<accession>A0A8S1HD76</accession>
<organism evidence="1 2">
    <name type="scientific">Caenorhabditis auriculariae</name>
    <dbReference type="NCBI Taxonomy" id="2777116"/>
    <lineage>
        <taxon>Eukaryota</taxon>
        <taxon>Metazoa</taxon>
        <taxon>Ecdysozoa</taxon>
        <taxon>Nematoda</taxon>
        <taxon>Chromadorea</taxon>
        <taxon>Rhabditida</taxon>
        <taxon>Rhabditina</taxon>
        <taxon>Rhabditomorpha</taxon>
        <taxon>Rhabditoidea</taxon>
        <taxon>Rhabditidae</taxon>
        <taxon>Peloderinae</taxon>
        <taxon>Caenorhabditis</taxon>
    </lineage>
</organism>